<dbReference type="InterPro" id="IPR020288">
    <property type="entry name" value="Sheath_initiator"/>
</dbReference>
<dbReference type="OrthoDB" id="89089at2"/>
<organism evidence="1 2">
    <name type="scientific">Paenibacillus ginsengarvi</name>
    <dbReference type="NCBI Taxonomy" id="400777"/>
    <lineage>
        <taxon>Bacteria</taxon>
        <taxon>Bacillati</taxon>
        <taxon>Bacillota</taxon>
        <taxon>Bacilli</taxon>
        <taxon>Bacillales</taxon>
        <taxon>Paenibacillaceae</taxon>
        <taxon>Paenibacillus</taxon>
    </lineage>
</organism>
<dbReference type="Gene3D" id="3.10.450.40">
    <property type="match status" value="1"/>
</dbReference>
<dbReference type="RefSeq" id="WP_120746231.1">
    <property type="nucleotide sequence ID" value="NZ_RBAH01000003.1"/>
</dbReference>
<dbReference type="EMBL" id="RBAH01000003">
    <property type="protein sequence ID" value="RKN85863.1"/>
    <property type="molecule type" value="Genomic_DNA"/>
</dbReference>
<gene>
    <name evidence="1" type="ORF">D7M11_05885</name>
</gene>
<keyword evidence="2" id="KW-1185">Reference proteome</keyword>
<dbReference type="Proteomes" id="UP000282311">
    <property type="component" value="Unassembled WGS sequence"/>
</dbReference>
<name>A0A3B0CKC5_9BACL</name>
<evidence type="ECO:0000313" key="2">
    <source>
        <dbReference type="Proteomes" id="UP000282311"/>
    </source>
</evidence>
<accession>A0A3B0CKC5</accession>
<dbReference type="Pfam" id="PF10934">
    <property type="entry name" value="Sheath_initiator"/>
    <property type="match status" value="1"/>
</dbReference>
<reference evidence="1 2" key="1">
    <citation type="journal article" date="2007" name="Int. J. Syst. Evol. Microbiol.">
        <title>Paenibacillus ginsengarvi sp. nov., isolated from soil from ginseng cultivation.</title>
        <authorList>
            <person name="Yoon M.H."/>
            <person name="Ten L.N."/>
            <person name="Im W.T."/>
        </authorList>
    </citation>
    <scope>NUCLEOTIDE SEQUENCE [LARGE SCALE GENOMIC DNA]</scope>
    <source>
        <strain evidence="1 2">KCTC 13059</strain>
    </source>
</reference>
<protein>
    <submittedName>
        <fullName evidence="1">DUF2634 domain-containing protein</fullName>
    </submittedName>
</protein>
<evidence type="ECO:0000313" key="1">
    <source>
        <dbReference type="EMBL" id="RKN85863.1"/>
    </source>
</evidence>
<comment type="caution">
    <text evidence="1">The sequence shown here is derived from an EMBL/GenBank/DDBJ whole genome shotgun (WGS) entry which is preliminary data.</text>
</comment>
<sequence>MIPQGSVSGNIRQADGPLPGKTYKLDYVTGRVIGFVDGIDAVRQSVFHILQTERFEYTIYSNNYGIELAGLLGKGPATVQSDLRRRIRKALLQDDRITDVTDFVVTVTGDESVATFTVITQYGNFTATQGG</sequence>
<dbReference type="SUPFAM" id="SSF160719">
    <property type="entry name" value="gpW/gp25-like"/>
    <property type="match status" value="1"/>
</dbReference>
<dbReference type="AlphaFoldDB" id="A0A3B0CKC5"/>
<proteinExistence type="predicted"/>